<organism evidence="2 3">
    <name type="scientific">Cryobacterium algoricola</name>
    <dbReference type="NCBI Taxonomy" id="1259183"/>
    <lineage>
        <taxon>Bacteria</taxon>
        <taxon>Bacillati</taxon>
        <taxon>Actinomycetota</taxon>
        <taxon>Actinomycetes</taxon>
        <taxon>Micrococcales</taxon>
        <taxon>Microbacteriaceae</taxon>
        <taxon>Cryobacterium</taxon>
    </lineage>
</organism>
<reference evidence="2 3" key="1">
    <citation type="submission" date="2019-03" db="EMBL/GenBank/DDBJ databases">
        <title>Genomics of glacier-inhabiting Cryobacterium strains.</title>
        <authorList>
            <person name="Liu Q."/>
            <person name="Xin Y.-H."/>
        </authorList>
    </citation>
    <scope>NUCLEOTIDE SEQUENCE [LARGE SCALE GENOMIC DNA]</scope>
    <source>
        <strain evidence="2 3">MDB2-B</strain>
    </source>
</reference>
<dbReference type="Proteomes" id="UP000297608">
    <property type="component" value="Unassembled WGS sequence"/>
</dbReference>
<protein>
    <submittedName>
        <fullName evidence="2">Uncharacterized protein</fullName>
    </submittedName>
</protein>
<keyword evidence="1" id="KW-0812">Transmembrane</keyword>
<comment type="caution">
    <text evidence="2">The sequence shown here is derived from an EMBL/GenBank/DDBJ whole genome shotgun (WGS) entry which is preliminary data.</text>
</comment>
<name>A0ABY2IE35_9MICO</name>
<proteinExistence type="predicted"/>
<accession>A0ABY2IE35</accession>
<evidence type="ECO:0000256" key="1">
    <source>
        <dbReference type="SAM" id="Phobius"/>
    </source>
</evidence>
<feature type="transmembrane region" description="Helical" evidence="1">
    <location>
        <begin position="6"/>
        <end position="22"/>
    </location>
</feature>
<dbReference type="EMBL" id="SOFG01000016">
    <property type="protein sequence ID" value="TFB85863.1"/>
    <property type="molecule type" value="Genomic_DNA"/>
</dbReference>
<keyword evidence="1" id="KW-1133">Transmembrane helix</keyword>
<evidence type="ECO:0000313" key="2">
    <source>
        <dbReference type="EMBL" id="TFB85863.1"/>
    </source>
</evidence>
<sequence length="66" mass="7977">MDITVIVMGLVVLLLVLGYVWFKKTIWPWYERLMAERDMKIKIHQDQINERAAERLAERYKKKGKL</sequence>
<dbReference type="RefSeq" id="WP_134535157.1">
    <property type="nucleotide sequence ID" value="NZ_SOFG01000016.1"/>
</dbReference>
<gene>
    <name evidence="2" type="ORF">E3O44_12740</name>
</gene>
<keyword evidence="3" id="KW-1185">Reference proteome</keyword>
<keyword evidence="1" id="KW-0472">Membrane</keyword>
<evidence type="ECO:0000313" key="3">
    <source>
        <dbReference type="Proteomes" id="UP000297608"/>
    </source>
</evidence>